<accession>A0A368SE01</accession>
<evidence type="ECO:0000313" key="2">
    <source>
        <dbReference type="EMBL" id="RCV40666.1"/>
    </source>
</evidence>
<feature type="region of interest" description="Disordered" evidence="1">
    <location>
        <begin position="1"/>
        <end position="122"/>
    </location>
</feature>
<protein>
    <submittedName>
        <fullName evidence="2">Uncharacterized protein</fullName>
    </submittedName>
</protein>
<evidence type="ECO:0000256" key="1">
    <source>
        <dbReference type="SAM" id="MobiDB-lite"/>
    </source>
</evidence>
<proteinExistence type="predicted"/>
<dbReference type="EMBL" id="CM003536">
    <property type="protein sequence ID" value="RCV40666.1"/>
    <property type="molecule type" value="Genomic_DNA"/>
</dbReference>
<name>A0A368SE01_SETIT</name>
<dbReference type="AlphaFoldDB" id="A0A368SE01"/>
<organism evidence="2">
    <name type="scientific">Setaria italica</name>
    <name type="common">Foxtail millet</name>
    <name type="synonym">Panicum italicum</name>
    <dbReference type="NCBI Taxonomy" id="4555"/>
    <lineage>
        <taxon>Eukaryota</taxon>
        <taxon>Viridiplantae</taxon>
        <taxon>Streptophyta</taxon>
        <taxon>Embryophyta</taxon>
        <taxon>Tracheophyta</taxon>
        <taxon>Spermatophyta</taxon>
        <taxon>Magnoliopsida</taxon>
        <taxon>Liliopsida</taxon>
        <taxon>Poales</taxon>
        <taxon>Poaceae</taxon>
        <taxon>PACMAD clade</taxon>
        <taxon>Panicoideae</taxon>
        <taxon>Panicodae</taxon>
        <taxon>Paniceae</taxon>
        <taxon>Cenchrinae</taxon>
        <taxon>Setaria</taxon>
    </lineage>
</organism>
<reference evidence="2" key="1">
    <citation type="journal article" date="2012" name="Nat. Biotechnol.">
        <title>Reference genome sequence of the model plant Setaria.</title>
        <authorList>
            <person name="Bennetzen J.L."/>
            <person name="Schmutz J."/>
            <person name="Wang H."/>
            <person name="Percifield R."/>
            <person name="Hawkins J."/>
            <person name="Pontaroli A.C."/>
            <person name="Estep M."/>
            <person name="Feng L."/>
            <person name="Vaughn J.N."/>
            <person name="Grimwood J."/>
            <person name="Jenkins J."/>
            <person name="Barry K."/>
            <person name="Lindquist E."/>
            <person name="Hellsten U."/>
            <person name="Deshpande S."/>
            <person name="Wang X."/>
            <person name="Wu X."/>
            <person name="Mitros T."/>
            <person name="Triplett J."/>
            <person name="Yang X."/>
            <person name="Ye C.Y."/>
            <person name="Mauro-Herrera M."/>
            <person name="Wang L."/>
            <person name="Li P."/>
            <person name="Sharma M."/>
            <person name="Sharma R."/>
            <person name="Ronald P.C."/>
            <person name="Panaud O."/>
            <person name="Kellogg E.A."/>
            <person name="Brutnell T.P."/>
            <person name="Doust A.N."/>
            <person name="Tuskan G.A."/>
            <person name="Rokhsar D."/>
            <person name="Devos K.M."/>
        </authorList>
    </citation>
    <scope>NUCLEOTIDE SEQUENCE [LARGE SCALE GENOMIC DNA]</scope>
    <source>
        <strain evidence="2">Yugu1</strain>
    </source>
</reference>
<reference evidence="2" key="2">
    <citation type="submission" date="2015-07" db="EMBL/GenBank/DDBJ databases">
        <authorList>
            <person name="Noorani M."/>
        </authorList>
    </citation>
    <scope>NUCLEOTIDE SEQUENCE</scope>
    <source>
        <strain evidence="2">Yugu1</strain>
    </source>
</reference>
<sequence>MRKRQQPNTVGAREHSMHARAKPQRGPGQPFVSPGPHVSGTEPQVTPPLRHSRRHCRPGPTTNRHSARRICISPSSRTRVTRGQRLAAPCPQRSDDREATEIGKQATQKSEHPARTTSMAAP</sequence>
<gene>
    <name evidence="2" type="ORF">SETIT_9G073600v2</name>
</gene>